<accession>A0ABV8M0L0</accession>
<dbReference type="PANTHER" id="PTHR32305">
    <property type="match status" value="1"/>
</dbReference>
<feature type="domain" description="Golvesin/Xly CBD-like" evidence="2">
    <location>
        <begin position="433"/>
        <end position="564"/>
    </location>
</feature>
<keyword evidence="4" id="KW-1185">Reference proteome</keyword>
<protein>
    <submittedName>
        <fullName evidence="3">DNRLRE domain-containing protein</fullName>
    </submittedName>
</protein>
<comment type="caution">
    <text evidence="3">The sequence shown here is derived from an EMBL/GenBank/DDBJ whole genome shotgun (WGS) entry which is preliminary data.</text>
</comment>
<keyword evidence="1" id="KW-0732">Signal</keyword>
<dbReference type="Gene3D" id="2.60.120.970">
    <property type="match status" value="1"/>
</dbReference>
<dbReference type="InterPro" id="IPR006530">
    <property type="entry name" value="YD"/>
</dbReference>
<evidence type="ECO:0000313" key="3">
    <source>
        <dbReference type="EMBL" id="MFC4136212.1"/>
    </source>
</evidence>
<dbReference type="InterPro" id="IPR033803">
    <property type="entry name" value="CBD-like_Golvesin-Xly"/>
</dbReference>
<organism evidence="3 4">
    <name type="scientific">Hamadaea flava</name>
    <dbReference type="NCBI Taxonomy" id="1742688"/>
    <lineage>
        <taxon>Bacteria</taxon>
        <taxon>Bacillati</taxon>
        <taxon>Actinomycetota</taxon>
        <taxon>Actinomycetes</taxon>
        <taxon>Micromonosporales</taxon>
        <taxon>Micromonosporaceae</taxon>
        <taxon>Hamadaea</taxon>
    </lineage>
</organism>
<dbReference type="Pfam" id="PF05593">
    <property type="entry name" value="RHS_repeat"/>
    <property type="match status" value="4"/>
</dbReference>
<dbReference type="Gene3D" id="2.180.10.10">
    <property type="entry name" value="RHS repeat-associated core"/>
    <property type="match status" value="4"/>
</dbReference>
<evidence type="ECO:0000259" key="2">
    <source>
        <dbReference type="Pfam" id="PF25275"/>
    </source>
</evidence>
<name>A0ABV8M0L0_9ACTN</name>
<dbReference type="InterPro" id="IPR022385">
    <property type="entry name" value="Rhs_assc_core"/>
</dbReference>
<dbReference type="InterPro" id="IPR050708">
    <property type="entry name" value="T6SS_VgrG/RHS"/>
</dbReference>
<sequence length="2913" mass="316528">MRNQSRRWLLAGALSVVMIMGSGVPAFATPSSAQQTAEDPGGFWDPVRRLFGATSAPRPKEPPKSVDLKLDGVPHDDPATKGKAWAPAKRVKELTARRTQNARFYQLSDGRMQAEVSQTPLNYRDGRTWKPIDLTVRPGSGGWAYQNVANAFTSRFGDRSDKLVRFESGGRHIELGLAGLPADLTPKVAGSTVTYAGAASGADVVYEVTSTTLQEDFVLAKAPAEPFAVTLSIKTGGLIARQAADGSIEFTGPDGGRVLFVMPAPYMFDSKDDAKSDVGKTMSRNVAQILTQHGSTAEITIVPDAAWLADASRRYPVTIDPTIKIQPVPTDGQDVEIYSGTQNANYNDTYQLRVGTESANTWRSLVRFPLTGIPAGTPIDDAQLQLYYSQTHWSYAYDVALEARRVTSSWDESTATWGSINTAMAAQPAGNVIVVDDGDAGTSFSGTWPYSANSLTAKAIGADYRYNNDATAGNTHTWTPTITEAGDYQVEVHFTSESDRSTATPYTVFYNGGSKAYTVDQTGAADGVWKTLGVHPFAAGTTGRVVLGDVANKSVIADAVRLTKWGTTTRKAGVSSVWNSFPVRNVVQDWVNGTQPNYGFMVKAVDEADKGRGGPIYEASEYAYDNNRRDYNLPKLVVTFGRPGVAVDVPTTITATGAALTWPAYADPTGSGSTADDIVEYQVHRSVYQTFVPSAATLVAPVSSGLRTYQDTTASPTPTDENDPLKRHFYYYMIAVKTADGQVIAGPTQGVLLPKAGRITKVFRETTANQVPDTTLSAAQPTANVNVYGGDPYVSPGNNSSAYGDTRGLVRFTNLAGVPGNANVVDAQLEMWNTGLYPGDVTDGKVDVHRLTRAFDETTATWNSAASGTAWTTPGGDYDATAESYFDGFTNDPEWESWTVTNTVKSWLTTPASNYGFLLKMRDEAVSTQRAMLLSSEGAEPMLRPTLRVTYLEPTAESTYYAPGTAGLMAPASTYPVTVSVSNPTTTAWPAANWELSYHWTLPDGTDVTTSGNQVATALPRDITAGSTADVTATVKTPAPSDANKRTDYVLKWELHNKTTGQWLSASAGIAALDQKVAVEEPTSDQLGLEGFYSYDGVDTGAGSALMNNLHAGNTVWTYDAMSNPSRGISTVLRLAYNSQDTTDTVTGYGWSLQASSPLRLGSSLDFHPNPNPTTVKLTDGDGTTHTFSWNATANEWTSPKGVHLFLQQLVTCKAQTEADRAWTMTRPDRTVFSYDCDGYLSSIEDKNGNLMTFTYEVRRSQNKPTKFLKYITDATGRQVLTLTYWAKGDTYDYVNDTTWAKVTGQSNLTNPKIIDHVRSIVDIAGRTLTFTYTDKGLLGELIDGAGWTQPKVFGFQYDMTQGNKNVKLVKVVDPRGHGTALRYYGLPDDDPKFHWATKDYTDRLGNPIAFAYSDPDGQTGDNITTVVVDAENHPATFLTDGYGRTFQTTNAKNQTTKLGWDGDHNVIRLEEADGSVSTSAYDPKTGYPTESKTAEQVKNGWPGTTYAYQSGLTGHWADLIAKQSSEGRRWTFGYDLEGNLTSATDPAGTSTPAASDFTTTYEYDTFGQLTKITDANGHSTSFGTYDPTGLPKTSTDALTRTSTKAYDVRGNVLSVTDAKGKTSTFGFDLMNRPLTARVPKNAATGDFLVKPAPVYDANDNILESTAANGALTTATYDAGDRTTATFAPKDTTGGPDRKTSYGYDKVGNVLTVTEPNGNLTTDANDFVTRYAYDEIYQNTTITDARNGVISYTFDSVGNTTKVVDQLKNATADPDDFTTKVTYDSDGQVHTSTDAAGFTSSVGYDHDGLMVTTTDEENNQTFLTYDARGLLAEAKEPYDTVSGVVAYHLTRYEYDQVGNRTKVVSPRGVATTDDPDDFAQVAVYDELNRIKEQVLPYDKDDAYYTVGEKIQYTYDEVGNLTKVSQPTSGKVPGAAGARVDSTYSYLDNGWIASTTDPFGISTTFDYNPLGQQTRRTVTGADGGLTHTMTMSYYPDGKLQNRADEGVPVGSDVSLWDNTDEHYVATVGDWTTTSQGTGYVGTDYATHAPGTGANKFTWVPPNRHANDDYEVFVRYPAVAGAATDAKYTLFGQTKTVDQTQHAGEWVSLGTYPMVILTNTDMVTLSDNANGIVVADAIKFVRDTTGVVDNERQSYTYTYDANGNLTTLSDGSTGSQIDRYTMTYTGLNQLAAMNEIDAGAVQHTSTYDYDANGNVTKRTFDALIDEFVYDARDLVTTAKNLAQPGDPNPRISAYTYTPRGQLAHQTKPLGGNVDYTYFADGRLRHLAENTGTPGRLIAEHTLKYDLNGNPSEDVARLMNADNTSAYLDRTLTYQYDPRDRVTQVTKGTDRTEKYVYDANSNILTEEFAEPGGKKSTTANFYDRNRLTKTIGGSPNDDGTTTTTSSFYYYDPFGRTEQIRSTSIVSGGDPGEPSNSFSGYTYDGFDRKIRNEVSYFRYQSITDYAYDTLNRTTSTSRKIYGASDTGAQLEGQADTTIRYMGASDLVLSEQRTAGVATSTTSTTAYRYGAGSERISQTVTANDGGPTGEFNYVHNARGDVEAITDTSGNTRATYGYTAYGQDDAPMFTGVDKPDSADLLRVKRPVNLYRFNAQRWDQAGGTYDMGFRDYSPTASRFLTPDFYTGALADFQLGMGAGTANRYLFASGNPIGNFEVDGHFSVPNWLKQVGGFFKGIGEQAWATVTGLWDFGAAVVGCFPCGQQISELWNYAGDNPGEFWGGVWHSVWDPIADDWNRGNYGEAIGRAVFSVAELVFGGKGIAKIKNVIRARQAAKAAEAAVMAKRAARIAQLRINRIVGAEAEKALGIPARGKKAVRSFSGEAARRFPDYNAKRRTVVEVKAEDTVDFTGQTLDLILYAESVGKVPVYIVRQDAIISTAMRSAQQLRLIRIYKWLPPLHM</sequence>
<dbReference type="PANTHER" id="PTHR32305:SF15">
    <property type="entry name" value="PROTEIN RHSA-RELATED"/>
    <property type="match status" value="1"/>
</dbReference>
<proteinExistence type="predicted"/>
<dbReference type="NCBIfam" id="TIGR01643">
    <property type="entry name" value="YD_repeat_2x"/>
    <property type="match status" value="2"/>
</dbReference>
<dbReference type="EMBL" id="JBHSAY010000029">
    <property type="protein sequence ID" value="MFC4136212.1"/>
    <property type="molecule type" value="Genomic_DNA"/>
</dbReference>
<dbReference type="RefSeq" id="WP_253751332.1">
    <property type="nucleotide sequence ID" value="NZ_JAMZDZ010000001.1"/>
</dbReference>
<evidence type="ECO:0000256" key="1">
    <source>
        <dbReference type="SAM" id="SignalP"/>
    </source>
</evidence>
<feature type="domain" description="Golvesin/Xly CBD-like" evidence="2">
    <location>
        <begin position="2015"/>
        <end position="2140"/>
    </location>
</feature>
<reference evidence="4" key="1">
    <citation type="journal article" date="2019" name="Int. J. Syst. Evol. Microbiol.">
        <title>The Global Catalogue of Microorganisms (GCM) 10K type strain sequencing project: providing services to taxonomists for standard genome sequencing and annotation.</title>
        <authorList>
            <consortium name="The Broad Institute Genomics Platform"/>
            <consortium name="The Broad Institute Genome Sequencing Center for Infectious Disease"/>
            <person name="Wu L."/>
            <person name="Ma J."/>
        </authorList>
    </citation>
    <scope>NUCLEOTIDE SEQUENCE [LARGE SCALE GENOMIC DNA]</scope>
    <source>
        <strain evidence="4">CGMCC 4.7289</strain>
    </source>
</reference>
<feature type="chain" id="PRO_5046870892" evidence="1">
    <location>
        <begin position="29"/>
        <end position="2913"/>
    </location>
</feature>
<evidence type="ECO:0000313" key="4">
    <source>
        <dbReference type="Proteomes" id="UP001595816"/>
    </source>
</evidence>
<dbReference type="NCBIfam" id="TIGR03696">
    <property type="entry name" value="Rhs_assc_core"/>
    <property type="match status" value="1"/>
</dbReference>
<dbReference type="Pfam" id="PF25275">
    <property type="entry name" value="Golvesin_C"/>
    <property type="match status" value="2"/>
</dbReference>
<dbReference type="InterPro" id="IPR031325">
    <property type="entry name" value="RHS_repeat"/>
</dbReference>
<gene>
    <name evidence="3" type="ORF">ACFOZ4_36865</name>
</gene>
<dbReference type="NCBIfam" id="NF033679">
    <property type="entry name" value="DNRLRE_dom"/>
    <property type="match status" value="2"/>
</dbReference>
<dbReference type="Proteomes" id="UP001595816">
    <property type="component" value="Unassembled WGS sequence"/>
</dbReference>
<feature type="signal peptide" evidence="1">
    <location>
        <begin position="1"/>
        <end position="28"/>
    </location>
</feature>